<dbReference type="Proteomes" id="UP000234275">
    <property type="component" value="Unassembled WGS sequence"/>
</dbReference>
<dbReference type="RefSeq" id="XP_024709686.1">
    <property type="nucleotide sequence ID" value="XM_024842575.1"/>
</dbReference>
<dbReference type="EMBL" id="MSFO01000001">
    <property type="protein sequence ID" value="PLB54384.1"/>
    <property type="molecule type" value="Genomic_DNA"/>
</dbReference>
<proteinExistence type="predicted"/>
<evidence type="ECO:0000313" key="3">
    <source>
        <dbReference type="Proteomes" id="UP000234275"/>
    </source>
</evidence>
<reference evidence="2 3" key="1">
    <citation type="submission" date="2016-12" db="EMBL/GenBank/DDBJ databases">
        <title>The genomes of Aspergillus section Nigri reveals drivers in fungal speciation.</title>
        <authorList>
            <consortium name="DOE Joint Genome Institute"/>
            <person name="Vesth T.C."/>
            <person name="Nybo J."/>
            <person name="Theobald S."/>
            <person name="Brandl J."/>
            <person name="Frisvad J.C."/>
            <person name="Nielsen K.F."/>
            <person name="Lyhne E.K."/>
            <person name="Kogle M.E."/>
            <person name="Kuo A."/>
            <person name="Riley R."/>
            <person name="Clum A."/>
            <person name="Nolan M."/>
            <person name="Lipzen A."/>
            <person name="Salamov A."/>
            <person name="Henrissat B."/>
            <person name="Wiebenga A."/>
            <person name="De Vries R.P."/>
            <person name="Grigoriev I.V."/>
            <person name="Mortensen U.H."/>
            <person name="Andersen M.R."/>
            <person name="Baker S.E."/>
        </authorList>
    </citation>
    <scope>NUCLEOTIDE SEQUENCE [LARGE SCALE GENOMIC DNA]</scope>
    <source>
        <strain evidence="2 3">IBT 23096</strain>
    </source>
</reference>
<accession>A0A2I2GNC7</accession>
<feature type="compositionally biased region" description="Basic and acidic residues" evidence="1">
    <location>
        <begin position="13"/>
        <end position="26"/>
    </location>
</feature>
<dbReference type="VEuPathDB" id="FungiDB:P170DRAFT_16183"/>
<feature type="region of interest" description="Disordered" evidence="1">
    <location>
        <begin position="1"/>
        <end position="46"/>
    </location>
</feature>
<organism evidence="2 3">
    <name type="scientific">Aspergillus steynii IBT 23096</name>
    <dbReference type="NCBI Taxonomy" id="1392250"/>
    <lineage>
        <taxon>Eukaryota</taxon>
        <taxon>Fungi</taxon>
        <taxon>Dikarya</taxon>
        <taxon>Ascomycota</taxon>
        <taxon>Pezizomycotina</taxon>
        <taxon>Eurotiomycetes</taxon>
        <taxon>Eurotiomycetidae</taxon>
        <taxon>Eurotiales</taxon>
        <taxon>Aspergillaceae</taxon>
        <taxon>Aspergillus</taxon>
        <taxon>Aspergillus subgen. Circumdati</taxon>
    </lineage>
</organism>
<dbReference type="AlphaFoldDB" id="A0A2I2GNC7"/>
<protein>
    <submittedName>
        <fullName evidence="2">Uncharacterized protein</fullName>
    </submittedName>
</protein>
<sequence length="176" mass="19649">MRDVQGSPGQSCPEEKLRNSNEHAVETVKVGKSPGPTDPRSSSMDSGQARLLLVPLARKHPIRFPPSSRRRLLFPLLNFRNPTSSFTLSFFYFPRSSCQTASFSPSFFFFFLLRFCPCADRPIGSLHPTPVLQRVVSIPFPGHLGLVNLPLTFLAQAWSLVKAFACAGRVQGDHRY</sequence>
<name>A0A2I2GNC7_9EURO</name>
<dbReference type="GeneID" id="36550272"/>
<evidence type="ECO:0000256" key="1">
    <source>
        <dbReference type="SAM" id="MobiDB-lite"/>
    </source>
</evidence>
<keyword evidence="3" id="KW-1185">Reference proteome</keyword>
<gene>
    <name evidence="2" type="ORF">P170DRAFT_16183</name>
</gene>
<evidence type="ECO:0000313" key="2">
    <source>
        <dbReference type="EMBL" id="PLB54384.1"/>
    </source>
</evidence>
<comment type="caution">
    <text evidence="2">The sequence shown here is derived from an EMBL/GenBank/DDBJ whole genome shotgun (WGS) entry which is preliminary data.</text>
</comment>